<evidence type="ECO:0000256" key="1">
    <source>
        <dbReference type="SAM" id="SignalP"/>
    </source>
</evidence>
<evidence type="ECO:0000313" key="4">
    <source>
        <dbReference type="Proteomes" id="UP000220836"/>
    </source>
</evidence>
<accession>A0A238K452</accession>
<dbReference type="GO" id="GO:0016020">
    <property type="term" value="C:membrane"/>
    <property type="evidence" value="ECO:0007669"/>
    <property type="project" value="InterPro"/>
</dbReference>
<dbReference type="InterPro" id="IPR033900">
    <property type="entry name" value="Gram_neg_porin_domain"/>
</dbReference>
<sequence length="360" mass="37304">MKNILLATTALVATASTAFAAGVEVSGYAEMGIIGGDPYDNAEFHTDVDVTFSMSGEADNGLTFGASVDLDESQNANAFNNRTQGGESIFIAYGAGRLSMGDVDGAFDSAMQEAIIGSSINDDHEHLGYNGNGGLDGAYDGQIATASYAFSGFTGYLSAEIHDGDRLTGDDGAVYDPIWGVGVKYTADLAGLALNLGLGYQAGDSDAAEDAYAGADITITNNDSLSDIVGLIGANAREDIWGISVGTTFNNGLVAILNYSAATYAESPADTDGFTGNDETHWGIALGYSMNALTIGANYGEYQNFLGLEDLTGSGWGFVADYDMGGGLEAQFGYGSSRLEVDNGDNRTNDTWSLGLAMSF</sequence>
<name>A0A238K452_9RHOB</name>
<feature type="domain" description="Porin" evidence="2">
    <location>
        <begin position="7"/>
        <end position="338"/>
    </location>
</feature>
<feature type="signal peptide" evidence="1">
    <location>
        <begin position="1"/>
        <end position="20"/>
    </location>
</feature>
<dbReference type="Gene3D" id="2.40.160.10">
    <property type="entry name" value="Porin"/>
    <property type="match status" value="1"/>
</dbReference>
<evidence type="ECO:0000313" key="3">
    <source>
        <dbReference type="EMBL" id="SMX37680.1"/>
    </source>
</evidence>
<proteinExistence type="predicted"/>
<feature type="chain" id="PRO_5012601992" description="Porin domain-containing protein" evidence="1">
    <location>
        <begin position="21"/>
        <end position="360"/>
    </location>
</feature>
<protein>
    <recommendedName>
        <fullName evidence="2">Porin domain-containing protein</fullName>
    </recommendedName>
</protein>
<dbReference type="OrthoDB" id="7326315at2"/>
<dbReference type="InterPro" id="IPR023614">
    <property type="entry name" value="Porin_dom_sf"/>
</dbReference>
<reference evidence="3 4" key="1">
    <citation type="submission" date="2017-05" db="EMBL/GenBank/DDBJ databases">
        <authorList>
            <person name="Song R."/>
            <person name="Chenine A.L."/>
            <person name="Ruprecht R.M."/>
        </authorList>
    </citation>
    <scope>NUCLEOTIDE SEQUENCE [LARGE SCALE GENOMIC DNA]</scope>
    <source>
        <strain evidence="3 4">CECT 8663</strain>
    </source>
</reference>
<dbReference type="Proteomes" id="UP000220836">
    <property type="component" value="Unassembled WGS sequence"/>
</dbReference>
<keyword evidence="1" id="KW-0732">Signal</keyword>
<organism evidence="3 4">
    <name type="scientific">Pelagimonas varians</name>
    <dbReference type="NCBI Taxonomy" id="696760"/>
    <lineage>
        <taxon>Bacteria</taxon>
        <taxon>Pseudomonadati</taxon>
        <taxon>Pseudomonadota</taxon>
        <taxon>Alphaproteobacteria</taxon>
        <taxon>Rhodobacterales</taxon>
        <taxon>Roseobacteraceae</taxon>
        <taxon>Pelagimonas</taxon>
    </lineage>
</organism>
<evidence type="ECO:0000259" key="2">
    <source>
        <dbReference type="Pfam" id="PF13609"/>
    </source>
</evidence>
<dbReference type="Pfam" id="PF13609">
    <property type="entry name" value="Porin_4"/>
    <property type="match status" value="1"/>
</dbReference>
<dbReference type="GO" id="GO:0015288">
    <property type="term" value="F:porin activity"/>
    <property type="evidence" value="ECO:0007669"/>
    <property type="project" value="InterPro"/>
</dbReference>
<dbReference type="EMBL" id="FXYH01000003">
    <property type="protein sequence ID" value="SMX37680.1"/>
    <property type="molecule type" value="Genomic_DNA"/>
</dbReference>
<dbReference type="RefSeq" id="WP_097803669.1">
    <property type="nucleotide sequence ID" value="NZ_FXYH01000003.1"/>
</dbReference>
<keyword evidence="4" id="KW-1185">Reference proteome</keyword>
<dbReference type="AlphaFoldDB" id="A0A238K452"/>
<dbReference type="SUPFAM" id="SSF56935">
    <property type="entry name" value="Porins"/>
    <property type="match status" value="1"/>
</dbReference>
<gene>
    <name evidence="3" type="ORF">PEV8663_01164</name>
</gene>